<dbReference type="PRINTS" id="PR00605">
    <property type="entry name" value="CYTCHROMECIC"/>
</dbReference>
<accession>A0A0P0Z0I8</accession>
<evidence type="ECO:0000256" key="3">
    <source>
        <dbReference type="ARBA" id="ARBA00022617"/>
    </source>
</evidence>
<name>A0A0P0Z0I8_9HYPH</name>
<dbReference type="Gene3D" id="1.10.760.10">
    <property type="entry name" value="Cytochrome c-like domain"/>
    <property type="match status" value="1"/>
</dbReference>
<dbReference type="InterPro" id="IPR008168">
    <property type="entry name" value="Cyt_C_IC"/>
</dbReference>
<evidence type="ECO:0000256" key="7">
    <source>
        <dbReference type="ARBA" id="ARBA00023004"/>
    </source>
</evidence>
<comment type="cofactor">
    <cofactor evidence="1">
        <name>heme c</name>
        <dbReference type="ChEBI" id="CHEBI:61717"/>
    </cofactor>
</comment>
<dbReference type="InterPro" id="IPR036909">
    <property type="entry name" value="Cyt_c-like_dom_sf"/>
</dbReference>
<evidence type="ECO:0000259" key="9">
    <source>
        <dbReference type="PROSITE" id="PS51007"/>
    </source>
</evidence>
<evidence type="ECO:0000256" key="5">
    <source>
        <dbReference type="ARBA" id="ARBA00022723"/>
    </source>
</evidence>
<evidence type="ECO:0000256" key="2">
    <source>
        <dbReference type="ARBA" id="ARBA00022448"/>
    </source>
</evidence>
<dbReference type="PROSITE" id="PS51007">
    <property type="entry name" value="CYTC"/>
    <property type="match status" value="1"/>
</dbReference>
<dbReference type="SUPFAM" id="SSF46626">
    <property type="entry name" value="Cytochrome c"/>
    <property type="match status" value="1"/>
</dbReference>
<evidence type="ECO:0000256" key="1">
    <source>
        <dbReference type="ARBA" id="ARBA00001926"/>
    </source>
</evidence>
<proteinExistence type="predicted"/>
<dbReference type="GO" id="GO:0005506">
    <property type="term" value="F:iron ion binding"/>
    <property type="evidence" value="ECO:0007669"/>
    <property type="project" value="InterPro"/>
</dbReference>
<sequence length="82" mass="8370">MQLGKQVFLEAAEPQCAICHTLADAGSTAEIGPILDQLKPDAARTANAVRNGVGVMPAYADTLSDEQIVAVAAYVAQASGAN</sequence>
<evidence type="ECO:0000256" key="6">
    <source>
        <dbReference type="ARBA" id="ARBA00022982"/>
    </source>
</evidence>
<protein>
    <submittedName>
        <fullName evidence="10">Cytochrome c protein</fullName>
    </submittedName>
</protein>
<keyword evidence="7 8" id="KW-0408">Iron</keyword>
<dbReference type="InterPro" id="IPR009056">
    <property type="entry name" value="Cyt_c-like_dom"/>
</dbReference>
<dbReference type="AlphaFoldDB" id="A0A0P0Z0I8"/>
<dbReference type="EMBL" id="LC066375">
    <property type="protein sequence ID" value="BAT27407.1"/>
    <property type="molecule type" value="Genomic_DNA"/>
</dbReference>
<dbReference type="GO" id="GO:0020037">
    <property type="term" value="F:heme binding"/>
    <property type="evidence" value="ECO:0007669"/>
    <property type="project" value="InterPro"/>
</dbReference>
<evidence type="ECO:0000313" key="10">
    <source>
        <dbReference type="EMBL" id="BAT27407.1"/>
    </source>
</evidence>
<keyword evidence="3 8" id="KW-0349">Heme</keyword>
<keyword evidence="6" id="KW-0249">Electron transport</keyword>
<keyword evidence="2" id="KW-0813">Transport</keyword>
<keyword evidence="5 8" id="KW-0479">Metal-binding</keyword>
<dbReference type="Pfam" id="PF13442">
    <property type="entry name" value="Cytochrome_CBB3"/>
    <property type="match status" value="1"/>
</dbReference>
<evidence type="ECO:0000256" key="4">
    <source>
        <dbReference type="ARBA" id="ARBA00022660"/>
    </source>
</evidence>
<dbReference type="GO" id="GO:0009055">
    <property type="term" value="F:electron transfer activity"/>
    <property type="evidence" value="ECO:0007669"/>
    <property type="project" value="InterPro"/>
</dbReference>
<keyword evidence="4" id="KW-0679">Respiratory chain</keyword>
<evidence type="ECO:0000256" key="8">
    <source>
        <dbReference type="PROSITE-ProRule" id="PRU00433"/>
    </source>
</evidence>
<feature type="domain" description="Cytochrome c" evidence="9">
    <location>
        <begin position="1"/>
        <end position="79"/>
    </location>
</feature>
<organism evidence="10">
    <name type="scientific">Aureimonas frigidaquae</name>
    <dbReference type="NCBI Taxonomy" id="424757"/>
    <lineage>
        <taxon>Bacteria</taxon>
        <taxon>Pseudomonadati</taxon>
        <taxon>Pseudomonadota</taxon>
        <taxon>Alphaproteobacteria</taxon>
        <taxon>Hyphomicrobiales</taxon>
        <taxon>Aurantimonadaceae</taxon>
        <taxon>Aureimonas</taxon>
    </lineage>
</organism>
<reference evidence="10" key="1">
    <citation type="journal article" date="2015" name="Proc. Natl. Acad. Sci. U.S.A.">
        <title>Bacterial clade with the ribosomal RNA operon on a small plasmid rather than the chromosome.</title>
        <authorList>
            <person name="Anda M."/>
            <person name="Ohtsubo Y."/>
            <person name="Okubo T."/>
            <person name="Sugawara M."/>
            <person name="Nagata Y."/>
            <person name="Tsuda M."/>
            <person name="Minamisawa K."/>
            <person name="Mitsui H."/>
        </authorList>
    </citation>
    <scope>NUCLEOTIDE SEQUENCE</scope>
    <source>
        <strain evidence="10">JCM 14755</strain>
    </source>
</reference>